<evidence type="ECO:0000256" key="2">
    <source>
        <dbReference type="ARBA" id="ARBA00022801"/>
    </source>
</evidence>
<dbReference type="GO" id="GO:0006508">
    <property type="term" value="P:proteolysis"/>
    <property type="evidence" value="ECO:0007669"/>
    <property type="project" value="UniProtKB-KW"/>
</dbReference>
<gene>
    <name evidence="5" type="ORF">M409DRAFT_18930</name>
</gene>
<feature type="region of interest" description="Disordered" evidence="3">
    <location>
        <begin position="1"/>
        <end position="140"/>
    </location>
</feature>
<evidence type="ECO:0000256" key="1">
    <source>
        <dbReference type="ARBA" id="ARBA00022670"/>
    </source>
</evidence>
<dbReference type="AlphaFoldDB" id="A0A6A6CXM1"/>
<accession>A0A6A6CXM1</accession>
<name>A0A6A6CXM1_ZASCE</name>
<dbReference type="RefSeq" id="XP_033671849.1">
    <property type="nucleotide sequence ID" value="XM_033804708.1"/>
</dbReference>
<feature type="domain" description="Ubiquitin-like protease family profile" evidence="4">
    <location>
        <begin position="290"/>
        <end position="391"/>
    </location>
</feature>
<evidence type="ECO:0000259" key="4">
    <source>
        <dbReference type="Pfam" id="PF02902"/>
    </source>
</evidence>
<protein>
    <recommendedName>
        <fullName evidence="4">Ubiquitin-like protease family profile domain-containing protein</fullName>
    </recommendedName>
</protein>
<dbReference type="GeneID" id="54557980"/>
<keyword evidence="2" id="KW-0378">Hydrolase</keyword>
<organism evidence="5 6">
    <name type="scientific">Zasmidium cellare ATCC 36951</name>
    <dbReference type="NCBI Taxonomy" id="1080233"/>
    <lineage>
        <taxon>Eukaryota</taxon>
        <taxon>Fungi</taxon>
        <taxon>Dikarya</taxon>
        <taxon>Ascomycota</taxon>
        <taxon>Pezizomycotina</taxon>
        <taxon>Dothideomycetes</taxon>
        <taxon>Dothideomycetidae</taxon>
        <taxon>Mycosphaerellales</taxon>
        <taxon>Mycosphaerellaceae</taxon>
        <taxon>Zasmidium</taxon>
    </lineage>
</organism>
<dbReference type="GO" id="GO:0019783">
    <property type="term" value="F:ubiquitin-like protein peptidase activity"/>
    <property type="evidence" value="ECO:0007669"/>
    <property type="project" value="UniProtKB-ARBA"/>
</dbReference>
<dbReference type="InterPro" id="IPR003653">
    <property type="entry name" value="Peptidase_C48_C"/>
</dbReference>
<dbReference type="Pfam" id="PF02902">
    <property type="entry name" value="Peptidase_C48"/>
    <property type="match status" value="1"/>
</dbReference>
<evidence type="ECO:0000256" key="3">
    <source>
        <dbReference type="SAM" id="MobiDB-lite"/>
    </source>
</evidence>
<proteinExistence type="predicted"/>
<sequence>MSLFASPRKPSSNGGSAPPNPPIALESRSREPLPDEIQVGPPVVRLWSPTPAEAREMRQRKAQADMKARLVDFREKRKREDAQRAAAKETELSQPDNKPPCSSGAFPSAHKKPRLDNGDASNNVQESSGGGPLKVNTKGLGPHRLMDMAITRPEPHPLPLAQSAPHGDGMGIDAASSFAHSIPASAPPNPAVIQTGDEVQQQRLYDSWTSAMRNDWLSPYAAQTPSSATGHASWTRQAIQDRGFGHVAVPKHMNGVYAAARDQIFQGLAQRGRLPFRPDEGVVNVYGVANEGSGHWIAFHIDRDQKMAKVVDSMMPKTEYGRRDTTNRMKTFLDRMASVKGAHASWLSTLGQWQVSWADEAYQQQNSDDGSIHALQNFTDLMHRGERSSASTTLISSDSVSG</sequence>
<reference evidence="5" key="1">
    <citation type="journal article" date="2020" name="Stud. Mycol.">
        <title>101 Dothideomycetes genomes: a test case for predicting lifestyles and emergence of pathogens.</title>
        <authorList>
            <person name="Haridas S."/>
            <person name="Albert R."/>
            <person name="Binder M."/>
            <person name="Bloem J."/>
            <person name="Labutti K."/>
            <person name="Salamov A."/>
            <person name="Andreopoulos B."/>
            <person name="Baker S."/>
            <person name="Barry K."/>
            <person name="Bills G."/>
            <person name="Bluhm B."/>
            <person name="Cannon C."/>
            <person name="Castanera R."/>
            <person name="Culley D."/>
            <person name="Daum C."/>
            <person name="Ezra D."/>
            <person name="Gonzalez J."/>
            <person name="Henrissat B."/>
            <person name="Kuo A."/>
            <person name="Liang C."/>
            <person name="Lipzen A."/>
            <person name="Lutzoni F."/>
            <person name="Magnuson J."/>
            <person name="Mondo S."/>
            <person name="Nolan M."/>
            <person name="Ohm R."/>
            <person name="Pangilinan J."/>
            <person name="Park H.-J."/>
            <person name="Ramirez L."/>
            <person name="Alfaro M."/>
            <person name="Sun H."/>
            <person name="Tritt A."/>
            <person name="Yoshinaga Y."/>
            <person name="Zwiers L.-H."/>
            <person name="Turgeon B."/>
            <person name="Goodwin S."/>
            <person name="Spatafora J."/>
            <person name="Crous P."/>
            <person name="Grigoriev I."/>
        </authorList>
    </citation>
    <scope>NUCLEOTIDE SEQUENCE</scope>
    <source>
        <strain evidence="5">ATCC 36951</strain>
    </source>
</reference>
<feature type="compositionally biased region" description="Basic and acidic residues" evidence="3">
    <location>
        <begin position="53"/>
        <end position="91"/>
    </location>
</feature>
<dbReference type="Proteomes" id="UP000799537">
    <property type="component" value="Unassembled WGS sequence"/>
</dbReference>
<dbReference type="EMBL" id="ML993584">
    <property type="protein sequence ID" value="KAF2170960.1"/>
    <property type="molecule type" value="Genomic_DNA"/>
</dbReference>
<dbReference type="GO" id="GO:0008234">
    <property type="term" value="F:cysteine-type peptidase activity"/>
    <property type="evidence" value="ECO:0007669"/>
    <property type="project" value="InterPro"/>
</dbReference>
<evidence type="ECO:0000313" key="5">
    <source>
        <dbReference type="EMBL" id="KAF2170960.1"/>
    </source>
</evidence>
<dbReference type="Gene3D" id="3.40.395.10">
    <property type="entry name" value="Adenoviral Proteinase, Chain A"/>
    <property type="match status" value="1"/>
</dbReference>
<evidence type="ECO:0000313" key="6">
    <source>
        <dbReference type="Proteomes" id="UP000799537"/>
    </source>
</evidence>
<keyword evidence="1" id="KW-0645">Protease</keyword>
<keyword evidence="6" id="KW-1185">Reference proteome</keyword>